<organism evidence="1">
    <name type="scientific">Salvia splendens</name>
    <name type="common">Scarlet sage</name>
    <dbReference type="NCBI Taxonomy" id="180675"/>
    <lineage>
        <taxon>Eukaryota</taxon>
        <taxon>Viridiplantae</taxon>
        <taxon>Streptophyta</taxon>
        <taxon>Embryophyta</taxon>
        <taxon>Tracheophyta</taxon>
        <taxon>Spermatophyta</taxon>
        <taxon>Magnoliopsida</taxon>
        <taxon>eudicotyledons</taxon>
        <taxon>Gunneridae</taxon>
        <taxon>Pentapetalae</taxon>
        <taxon>asterids</taxon>
        <taxon>lamiids</taxon>
        <taxon>Lamiales</taxon>
        <taxon>Lamiaceae</taxon>
        <taxon>Nepetoideae</taxon>
        <taxon>Mentheae</taxon>
        <taxon>Salviinae</taxon>
        <taxon>Salvia</taxon>
        <taxon>Salvia subgen. Calosphace</taxon>
        <taxon>core Calosphace</taxon>
    </lineage>
</organism>
<dbReference type="PANTHER" id="PTHR34455:SF1">
    <property type="entry name" value="OS07G0673550 PROTEIN"/>
    <property type="match status" value="1"/>
</dbReference>
<evidence type="ECO:0000313" key="2">
    <source>
        <dbReference type="Proteomes" id="UP000298416"/>
    </source>
</evidence>
<name>A0A8X8YDD8_SALSN</name>
<accession>A0A8X8YDD8</accession>
<dbReference type="PANTHER" id="PTHR34455">
    <property type="entry name" value="OS07G0673550 PROTEIN"/>
    <property type="match status" value="1"/>
</dbReference>
<protein>
    <submittedName>
        <fullName evidence="1">Uncharacterized protein</fullName>
    </submittedName>
</protein>
<proteinExistence type="predicted"/>
<dbReference type="EMBL" id="PNBA02000004">
    <property type="protein sequence ID" value="KAG6428572.1"/>
    <property type="molecule type" value="Genomic_DNA"/>
</dbReference>
<reference evidence="1" key="2">
    <citation type="submission" date="2020-08" db="EMBL/GenBank/DDBJ databases">
        <title>Plant Genome Project.</title>
        <authorList>
            <person name="Zhang R.-G."/>
        </authorList>
    </citation>
    <scope>NUCLEOTIDE SEQUENCE</scope>
    <source>
        <strain evidence="1">Huo1</strain>
        <tissue evidence="1">Leaf</tissue>
    </source>
</reference>
<sequence length="80" mass="7991">MASTSAVSMALPLPRAATSSSAFVKGAQLRPSSKSKAAAAARFEVIKASNSFKEKAAAGLTAAALTASMVVPDVAEAPLR</sequence>
<dbReference type="AlphaFoldDB" id="A0A8X8YDD8"/>
<gene>
    <name evidence="1" type="ORF">SASPL_112824</name>
</gene>
<reference evidence="1" key="1">
    <citation type="submission" date="2018-01" db="EMBL/GenBank/DDBJ databases">
        <authorList>
            <person name="Mao J.F."/>
        </authorList>
    </citation>
    <scope>NUCLEOTIDE SEQUENCE</scope>
    <source>
        <strain evidence="1">Huo1</strain>
        <tissue evidence="1">Leaf</tissue>
    </source>
</reference>
<evidence type="ECO:0000313" key="1">
    <source>
        <dbReference type="EMBL" id="KAG6428572.1"/>
    </source>
</evidence>
<comment type="caution">
    <text evidence="1">The sequence shown here is derived from an EMBL/GenBank/DDBJ whole genome shotgun (WGS) entry which is preliminary data.</text>
</comment>
<dbReference type="Proteomes" id="UP000298416">
    <property type="component" value="Unassembled WGS sequence"/>
</dbReference>
<keyword evidence="2" id="KW-1185">Reference proteome</keyword>